<dbReference type="EMBL" id="CP136890">
    <property type="protein sequence ID" value="WOK92169.1"/>
    <property type="molecule type" value="Genomic_DNA"/>
</dbReference>
<reference evidence="2 3" key="1">
    <citation type="submission" date="2023-10" db="EMBL/GenBank/DDBJ databases">
        <title>Chromosome-scale genome assembly provides insights into flower coloration mechanisms of Canna indica.</title>
        <authorList>
            <person name="Li C."/>
        </authorList>
    </citation>
    <scope>NUCLEOTIDE SEQUENCE [LARGE SCALE GENOMIC DNA]</scope>
    <source>
        <tissue evidence="2">Flower</tissue>
    </source>
</reference>
<keyword evidence="3" id="KW-1185">Reference proteome</keyword>
<dbReference type="GO" id="GO:0005840">
    <property type="term" value="C:ribosome"/>
    <property type="evidence" value="ECO:0007669"/>
    <property type="project" value="UniProtKB-KW"/>
</dbReference>
<name>A0AAQ3Q0A7_9LILI</name>
<dbReference type="Proteomes" id="UP001327560">
    <property type="component" value="Chromosome 1"/>
</dbReference>
<proteinExistence type="predicted"/>
<gene>
    <name evidence="2" type="ORF">Cni_G00860</name>
</gene>
<feature type="region of interest" description="Disordered" evidence="1">
    <location>
        <begin position="77"/>
        <end position="98"/>
    </location>
</feature>
<keyword evidence="2" id="KW-0689">Ribosomal protein</keyword>
<accession>A0AAQ3Q0A7</accession>
<evidence type="ECO:0000313" key="3">
    <source>
        <dbReference type="Proteomes" id="UP001327560"/>
    </source>
</evidence>
<keyword evidence="2" id="KW-0687">Ribonucleoprotein</keyword>
<protein>
    <submittedName>
        <fullName evidence="2">50S ribosomal protein L29, chloroplastic-like</fullName>
    </submittedName>
</protein>
<sequence length="199" mass="21813">MRRTPAFVGPKAASRQEDDDARSLVAALVQLCFASSTLVGILPPSLSPRVSLFHGIQCGAGARDATTLSSRCIANGGGEVGQERGGDEGNKGEDDGGINEEVTDLKAELFMLRLQKSARVERYVVALMASEVKLELESLKYRWFLSNQVNQFRIRQRQNLRLQAVLAKPGSTSHGFHVRGKNSRYSELVPFKPNKPISD</sequence>
<evidence type="ECO:0000256" key="1">
    <source>
        <dbReference type="SAM" id="MobiDB-lite"/>
    </source>
</evidence>
<dbReference type="AlphaFoldDB" id="A0AAQ3Q0A7"/>
<evidence type="ECO:0000313" key="2">
    <source>
        <dbReference type="EMBL" id="WOK92169.1"/>
    </source>
</evidence>
<organism evidence="2 3">
    <name type="scientific">Canna indica</name>
    <name type="common">Indian-shot</name>
    <dbReference type="NCBI Taxonomy" id="4628"/>
    <lineage>
        <taxon>Eukaryota</taxon>
        <taxon>Viridiplantae</taxon>
        <taxon>Streptophyta</taxon>
        <taxon>Embryophyta</taxon>
        <taxon>Tracheophyta</taxon>
        <taxon>Spermatophyta</taxon>
        <taxon>Magnoliopsida</taxon>
        <taxon>Liliopsida</taxon>
        <taxon>Zingiberales</taxon>
        <taxon>Cannaceae</taxon>
        <taxon>Canna</taxon>
    </lineage>
</organism>
<feature type="compositionally biased region" description="Basic and acidic residues" evidence="1">
    <location>
        <begin position="81"/>
        <end position="94"/>
    </location>
</feature>